<dbReference type="EMBL" id="JAIPUX010005290">
    <property type="protein sequence ID" value="KAH0615710.1"/>
    <property type="molecule type" value="Genomic_DNA"/>
</dbReference>
<protein>
    <submittedName>
        <fullName evidence="1">Uncharacterized protein</fullName>
    </submittedName>
</protein>
<keyword evidence="2" id="KW-1185">Reference proteome</keyword>
<evidence type="ECO:0000313" key="2">
    <source>
        <dbReference type="Proteomes" id="UP000826234"/>
    </source>
</evidence>
<organism evidence="1 2">
    <name type="scientific">Phrynosoma platyrhinos</name>
    <name type="common">Desert horned lizard</name>
    <dbReference type="NCBI Taxonomy" id="52577"/>
    <lineage>
        <taxon>Eukaryota</taxon>
        <taxon>Metazoa</taxon>
        <taxon>Chordata</taxon>
        <taxon>Craniata</taxon>
        <taxon>Vertebrata</taxon>
        <taxon>Euteleostomi</taxon>
        <taxon>Lepidosauria</taxon>
        <taxon>Squamata</taxon>
        <taxon>Bifurcata</taxon>
        <taxon>Unidentata</taxon>
        <taxon>Episquamata</taxon>
        <taxon>Toxicofera</taxon>
        <taxon>Iguania</taxon>
        <taxon>Phrynosomatidae</taxon>
        <taxon>Phrynosomatinae</taxon>
        <taxon>Phrynosoma</taxon>
    </lineage>
</organism>
<comment type="caution">
    <text evidence="1">The sequence shown here is derived from an EMBL/GenBank/DDBJ whole genome shotgun (WGS) entry which is preliminary data.</text>
</comment>
<accession>A0ABQ7SEF7</accession>
<sequence length="171" mass="19902">MVSVIIFSIAVLFIVYAVREWEKTAHLRHAMVMIKEFMIARDANFKGKEDPEIVLATDKVAKELASWAIMLNEIEAELDNIRFRLNHDWVAYRNAIYLLQDYGNPWEVLKELCKKEKADMVKVESEEEEVLGRRGAIRRVRYCIKIQSTLCDDSDKLQRHQAEVLGSCSLQ</sequence>
<reference evidence="1 2" key="1">
    <citation type="journal article" date="2022" name="Gigascience">
        <title>A chromosome-level genome assembly and annotation of the desert horned lizard, Phrynosoma platyrhinos, provides insight into chromosomal rearrangements among reptiles.</title>
        <authorList>
            <person name="Koochekian N."/>
            <person name="Ascanio A."/>
            <person name="Farleigh K."/>
            <person name="Card D.C."/>
            <person name="Schield D.R."/>
            <person name="Castoe T.A."/>
            <person name="Jezkova T."/>
        </authorList>
    </citation>
    <scope>NUCLEOTIDE SEQUENCE [LARGE SCALE GENOMIC DNA]</scope>
    <source>
        <strain evidence="1">NK-2021</strain>
    </source>
</reference>
<gene>
    <name evidence="1" type="ORF">JD844_026053</name>
</gene>
<evidence type="ECO:0000313" key="1">
    <source>
        <dbReference type="EMBL" id="KAH0615710.1"/>
    </source>
</evidence>
<proteinExistence type="predicted"/>
<dbReference type="Proteomes" id="UP000826234">
    <property type="component" value="Unassembled WGS sequence"/>
</dbReference>
<name>A0ABQ7SEF7_PHRPL</name>